<evidence type="ECO:0000313" key="7">
    <source>
        <dbReference type="Proteomes" id="UP000436088"/>
    </source>
</evidence>
<keyword evidence="4" id="KW-1015">Disulfide bond</keyword>
<dbReference type="InterPro" id="IPR013892">
    <property type="entry name" value="Cyt_c_biogenesis_Cmc1-like"/>
</dbReference>
<gene>
    <name evidence="6" type="ORF">F3Y22_tig00007895pilonHSYRG00116</name>
</gene>
<dbReference type="Proteomes" id="UP000436088">
    <property type="component" value="Unassembled WGS sequence"/>
</dbReference>
<protein>
    <recommendedName>
        <fullName evidence="5">COX assembly mitochondrial protein</fullName>
    </recommendedName>
</protein>
<dbReference type="GO" id="GO:0005739">
    <property type="term" value="C:mitochondrion"/>
    <property type="evidence" value="ECO:0007669"/>
    <property type="project" value="UniProtKB-SubCell"/>
</dbReference>
<dbReference type="PANTHER" id="PTHR22977:SF1">
    <property type="entry name" value="COX ASSEMBLY MITOCHONDRIAL PROTEIN 2 HOMOLOG"/>
    <property type="match status" value="1"/>
</dbReference>
<sequence length="86" mass="10267">MQRIVDTLWKKALTGSTGQIIEEFQKCHLEHPIAKFFDECTELKIKLDRCFRQEVKSLKRKVNFEESKKLKERLQALRRETAENDS</sequence>
<evidence type="ECO:0000256" key="1">
    <source>
        <dbReference type="ARBA" id="ARBA00004173"/>
    </source>
</evidence>
<keyword evidence="7" id="KW-1185">Reference proteome</keyword>
<organism evidence="6 7">
    <name type="scientific">Hibiscus syriacus</name>
    <name type="common">Rose of Sharon</name>
    <dbReference type="NCBI Taxonomy" id="106335"/>
    <lineage>
        <taxon>Eukaryota</taxon>
        <taxon>Viridiplantae</taxon>
        <taxon>Streptophyta</taxon>
        <taxon>Embryophyta</taxon>
        <taxon>Tracheophyta</taxon>
        <taxon>Spermatophyta</taxon>
        <taxon>Magnoliopsida</taxon>
        <taxon>eudicotyledons</taxon>
        <taxon>Gunneridae</taxon>
        <taxon>Pentapetalae</taxon>
        <taxon>rosids</taxon>
        <taxon>malvids</taxon>
        <taxon>Malvales</taxon>
        <taxon>Malvaceae</taxon>
        <taxon>Malvoideae</taxon>
        <taxon>Hibiscus</taxon>
    </lineage>
</organism>
<comment type="similarity">
    <text evidence="2 5">Belongs to the CMC family.</text>
</comment>
<dbReference type="AlphaFoldDB" id="A0A6A3CFL0"/>
<dbReference type="Pfam" id="PF08583">
    <property type="entry name" value="Cmc1"/>
    <property type="match status" value="1"/>
</dbReference>
<evidence type="ECO:0000256" key="3">
    <source>
        <dbReference type="ARBA" id="ARBA00023128"/>
    </source>
</evidence>
<name>A0A6A3CFL0_HIBSY</name>
<proteinExistence type="inferred from homology"/>
<evidence type="ECO:0000256" key="5">
    <source>
        <dbReference type="RuleBase" id="RU364104"/>
    </source>
</evidence>
<dbReference type="PANTHER" id="PTHR22977">
    <property type="entry name" value="COX ASSEMBLY MITOCHONDRIAL PROTEIN"/>
    <property type="match status" value="1"/>
</dbReference>
<comment type="subcellular location">
    <subcellularLocation>
        <location evidence="1 5">Mitochondrion</location>
    </subcellularLocation>
</comment>
<evidence type="ECO:0000256" key="4">
    <source>
        <dbReference type="ARBA" id="ARBA00023157"/>
    </source>
</evidence>
<accession>A0A6A3CFL0</accession>
<comment type="caution">
    <text evidence="6">The sequence shown here is derived from an EMBL/GenBank/DDBJ whole genome shotgun (WGS) entry which is preliminary data.</text>
</comment>
<evidence type="ECO:0000256" key="2">
    <source>
        <dbReference type="ARBA" id="ARBA00007347"/>
    </source>
</evidence>
<keyword evidence="3 5" id="KW-0496">Mitochondrion</keyword>
<dbReference type="EMBL" id="VEPZ02000396">
    <property type="protein sequence ID" value="KAE8726062.1"/>
    <property type="molecule type" value="Genomic_DNA"/>
</dbReference>
<evidence type="ECO:0000313" key="6">
    <source>
        <dbReference type="EMBL" id="KAE8726062.1"/>
    </source>
</evidence>
<reference evidence="6" key="1">
    <citation type="submission" date="2019-09" db="EMBL/GenBank/DDBJ databases">
        <title>Draft genome information of white flower Hibiscus syriacus.</title>
        <authorList>
            <person name="Kim Y.-M."/>
        </authorList>
    </citation>
    <scope>NUCLEOTIDE SEQUENCE [LARGE SCALE GENOMIC DNA]</scope>
    <source>
        <strain evidence="6">YM2019G1</strain>
    </source>
</reference>